<dbReference type="Pfam" id="PF14181">
    <property type="entry name" value="YqfQ"/>
    <property type="match status" value="1"/>
</dbReference>
<gene>
    <name evidence="2" type="ORF">B4135_1259</name>
</gene>
<accession>A0A150MDX1</accession>
<reference evidence="2 3" key="1">
    <citation type="submission" date="2016-01" db="EMBL/GenBank/DDBJ databases">
        <title>Draft Genome Sequences of Seven Thermophilic Sporeformers Isolated from Foods.</title>
        <authorList>
            <person name="Berendsen E.M."/>
            <person name="Wells-Bennik M.H."/>
            <person name="Krawcyk A.O."/>
            <person name="De Jong A."/>
            <person name="Holsappel S."/>
            <person name="Eijlander R.T."/>
            <person name="Kuipers O.P."/>
        </authorList>
    </citation>
    <scope>NUCLEOTIDE SEQUENCE [LARGE SCALE GENOMIC DNA]</scope>
    <source>
        <strain evidence="2 3">B4135</strain>
    </source>
</reference>
<evidence type="ECO:0000313" key="3">
    <source>
        <dbReference type="Proteomes" id="UP000075683"/>
    </source>
</evidence>
<evidence type="ECO:0000256" key="1">
    <source>
        <dbReference type="SAM" id="MobiDB-lite"/>
    </source>
</evidence>
<dbReference type="EMBL" id="LQYT01000010">
    <property type="protein sequence ID" value="KYD22469.1"/>
    <property type="molecule type" value="Genomic_DNA"/>
</dbReference>
<protein>
    <recommendedName>
        <fullName evidence="4">YqfQ-like protein</fullName>
    </recommendedName>
</protein>
<sequence length="186" mass="20728">MPPPYRQPNLPGIFPRAQGNLPPNRPFFAAGRMQPFRQGGLLSRILQRQPARIQHPYSLFSFGPGQAQTGSGLLQGLTNPQRISNVLRQTQQFLQAAQQITPMIQQYGPIVRNLPSFLKIYREMKAGGNEGTDPADGEPAEGSKEPNPEGEDPSGEEKQKDGKRKKGKKIRTKRMETKPSVPKLYI</sequence>
<feature type="compositionally biased region" description="Basic residues" evidence="1">
    <location>
        <begin position="161"/>
        <end position="172"/>
    </location>
</feature>
<dbReference type="InterPro" id="IPR025571">
    <property type="entry name" value="YqfQ"/>
</dbReference>
<dbReference type="Proteomes" id="UP000075683">
    <property type="component" value="Unassembled WGS sequence"/>
</dbReference>
<feature type="region of interest" description="Disordered" evidence="1">
    <location>
        <begin position="126"/>
        <end position="186"/>
    </location>
</feature>
<organism evidence="2 3">
    <name type="scientific">Caldibacillus debilis</name>
    <dbReference type="NCBI Taxonomy" id="301148"/>
    <lineage>
        <taxon>Bacteria</taxon>
        <taxon>Bacillati</taxon>
        <taxon>Bacillota</taxon>
        <taxon>Bacilli</taxon>
        <taxon>Bacillales</taxon>
        <taxon>Bacillaceae</taxon>
        <taxon>Caldibacillus</taxon>
    </lineage>
</organism>
<proteinExistence type="predicted"/>
<comment type="caution">
    <text evidence="2">The sequence shown here is derived from an EMBL/GenBank/DDBJ whole genome shotgun (WGS) entry which is preliminary data.</text>
</comment>
<dbReference type="STRING" id="301148.B4135_1259"/>
<name>A0A150MDX1_9BACI</name>
<evidence type="ECO:0008006" key="4">
    <source>
        <dbReference type="Google" id="ProtNLM"/>
    </source>
</evidence>
<evidence type="ECO:0000313" key="2">
    <source>
        <dbReference type="EMBL" id="KYD22469.1"/>
    </source>
</evidence>
<dbReference type="AlphaFoldDB" id="A0A150MDX1"/>